<keyword evidence="9" id="KW-1185">Reference proteome</keyword>
<reference evidence="8" key="1">
    <citation type="journal article" date="2018" name="DNA Res.">
        <title>Multiple hybrid de novo genome assembly of finger millet, an orphan allotetraploid crop.</title>
        <authorList>
            <person name="Hatakeyama M."/>
            <person name="Aluri S."/>
            <person name="Balachadran M.T."/>
            <person name="Sivarajan S.R."/>
            <person name="Patrignani A."/>
            <person name="Gruter S."/>
            <person name="Poveda L."/>
            <person name="Shimizu-Inatsugi R."/>
            <person name="Baeten J."/>
            <person name="Francoijs K.J."/>
            <person name="Nataraja K.N."/>
            <person name="Reddy Y.A.N."/>
            <person name="Phadnis S."/>
            <person name="Ravikumar R.L."/>
            <person name="Schlapbach R."/>
            <person name="Sreeman S.M."/>
            <person name="Shimizu K.K."/>
        </authorList>
    </citation>
    <scope>NUCLEOTIDE SEQUENCE</scope>
</reference>
<dbReference type="Gene3D" id="3.30.730.10">
    <property type="entry name" value="AP2/ERF domain"/>
    <property type="match status" value="1"/>
</dbReference>
<dbReference type="GO" id="GO:0003700">
    <property type="term" value="F:DNA-binding transcription factor activity"/>
    <property type="evidence" value="ECO:0007669"/>
    <property type="project" value="InterPro"/>
</dbReference>
<evidence type="ECO:0000256" key="6">
    <source>
        <dbReference type="SAM" id="MobiDB-lite"/>
    </source>
</evidence>
<sequence>MSPSMRKVRIFCSDPDATDSSNDEDDQNLKKEKKLIGQVLVPLKKEPSGSYCGVSSDDEDEQTPKKEKKLIGGVLVPIKQEPSPSSKFRGVRRRSWGNWQAEIRNPFTKKRECTTHKTEEEASAAYQAKREKYDAWKTQLSMVKCTALSSSSSLSCMSTSMPCKQEEQEAHDGVGVSTETDLEPTEESILDSSPRTEEISVNALLDKFLDSDSAIPADKHSPTDESIVNSPKPKEISVNALLDQIDELPAKLGDNKQSPRDAFPVSDFITATGEPLDDDLIGLADISHLPLPFEDPEFDLDAEPDWSSFDLASIEQSSTSCSLSCLDITTIQISVCPWVAGYLQVG</sequence>
<dbReference type="CDD" id="cd00018">
    <property type="entry name" value="AP2"/>
    <property type="match status" value="1"/>
</dbReference>
<dbReference type="SMART" id="SM00380">
    <property type="entry name" value="AP2"/>
    <property type="match status" value="1"/>
</dbReference>
<feature type="region of interest" description="Disordered" evidence="6">
    <location>
        <begin position="156"/>
        <end position="195"/>
    </location>
</feature>
<proteinExistence type="predicted"/>
<dbReference type="SUPFAM" id="SSF54171">
    <property type="entry name" value="DNA-binding domain"/>
    <property type="match status" value="1"/>
</dbReference>
<gene>
    <name evidence="8" type="primary">gb22871</name>
    <name evidence="8" type="ORF">PR202_gb22871</name>
</gene>
<dbReference type="InterPro" id="IPR036955">
    <property type="entry name" value="AP2/ERF_dom_sf"/>
</dbReference>
<dbReference type="InterPro" id="IPR001471">
    <property type="entry name" value="AP2/ERF_dom"/>
</dbReference>
<dbReference type="PANTHER" id="PTHR31194:SF140">
    <property type="entry name" value="ETHYLENE-RESPONSIVE TRANSCRIPTION FACTOR CRF2"/>
    <property type="match status" value="1"/>
</dbReference>
<keyword evidence="3" id="KW-0238">DNA-binding</keyword>
<dbReference type="PROSITE" id="PS51032">
    <property type="entry name" value="AP2_ERF"/>
    <property type="match status" value="1"/>
</dbReference>
<evidence type="ECO:0000256" key="3">
    <source>
        <dbReference type="ARBA" id="ARBA00023125"/>
    </source>
</evidence>
<dbReference type="InterPro" id="IPR050913">
    <property type="entry name" value="AP2/ERF_ERF"/>
</dbReference>
<evidence type="ECO:0000313" key="9">
    <source>
        <dbReference type="Proteomes" id="UP001054889"/>
    </source>
</evidence>
<dbReference type="AlphaFoldDB" id="A0AAV5FID2"/>
<evidence type="ECO:0000256" key="1">
    <source>
        <dbReference type="ARBA" id="ARBA00004123"/>
    </source>
</evidence>
<reference evidence="8" key="2">
    <citation type="submission" date="2021-12" db="EMBL/GenBank/DDBJ databases">
        <title>Resequencing data analysis of finger millet.</title>
        <authorList>
            <person name="Hatakeyama M."/>
            <person name="Aluri S."/>
            <person name="Balachadran M.T."/>
            <person name="Sivarajan S.R."/>
            <person name="Poveda L."/>
            <person name="Shimizu-Inatsugi R."/>
            <person name="Schlapbach R."/>
            <person name="Sreeman S.M."/>
            <person name="Shimizu K.K."/>
        </authorList>
    </citation>
    <scope>NUCLEOTIDE SEQUENCE</scope>
</reference>
<feature type="region of interest" description="Disordered" evidence="6">
    <location>
        <begin position="1"/>
        <end position="72"/>
    </location>
</feature>
<evidence type="ECO:0000259" key="7">
    <source>
        <dbReference type="PROSITE" id="PS51032"/>
    </source>
</evidence>
<keyword evidence="5" id="KW-0539">Nucleus</keyword>
<accession>A0AAV5FID2</accession>
<feature type="domain" description="AP2/ERF" evidence="7">
    <location>
        <begin position="87"/>
        <end position="143"/>
    </location>
</feature>
<evidence type="ECO:0000256" key="4">
    <source>
        <dbReference type="ARBA" id="ARBA00023163"/>
    </source>
</evidence>
<comment type="subcellular location">
    <subcellularLocation>
        <location evidence="1">Nucleus</location>
    </subcellularLocation>
</comment>
<keyword evidence="4" id="KW-0804">Transcription</keyword>
<dbReference type="GO" id="GO:0005634">
    <property type="term" value="C:nucleus"/>
    <property type="evidence" value="ECO:0007669"/>
    <property type="project" value="UniProtKB-SubCell"/>
</dbReference>
<comment type="caution">
    <text evidence="8">The sequence shown here is derived from an EMBL/GenBank/DDBJ whole genome shotgun (WGS) entry which is preliminary data.</text>
</comment>
<name>A0AAV5FID2_ELECO</name>
<dbReference type="PANTHER" id="PTHR31194">
    <property type="entry name" value="SHN SHINE , DNA BINDING / TRANSCRIPTION FACTOR"/>
    <property type="match status" value="1"/>
</dbReference>
<feature type="compositionally biased region" description="Acidic residues" evidence="6">
    <location>
        <begin position="180"/>
        <end position="189"/>
    </location>
</feature>
<dbReference type="InterPro" id="IPR016177">
    <property type="entry name" value="DNA-bd_dom_sf"/>
</dbReference>
<dbReference type="EMBL" id="BQKI01000085">
    <property type="protein sequence ID" value="GJN34225.1"/>
    <property type="molecule type" value="Genomic_DNA"/>
</dbReference>
<dbReference type="Proteomes" id="UP001054889">
    <property type="component" value="Unassembled WGS sequence"/>
</dbReference>
<protein>
    <recommendedName>
        <fullName evidence="7">AP2/ERF domain-containing protein</fullName>
    </recommendedName>
</protein>
<evidence type="ECO:0000256" key="2">
    <source>
        <dbReference type="ARBA" id="ARBA00023015"/>
    </source>
</evidence>
<organism evidence="8 9">
    <name type="scientific">Eleusine coracana subsp. coracana</name>
    <dbReference type="NCBI Taxonomy" id="191504"/>
    <lineage>
        <taxon>Eukaryota</taxon>
        <taxon>Viridiplantae</taxon>
        <taxon>Streptophyta</taxon>
        <taxon>Embryophyta</taxon>
        <taxon>Tracheophyta</taxon>
        <taxon>Spermatophyta</taxon>
        <taxon>Magnoliopsida</taxon>
        <taxon>Liliopsida</taxon>
        <taxon>Poales</taxon>
        <taxon>Poaceae</taxon>
        <taxon>PACMAD clade</taxon>
        <taxon>Chloridoideae</taxon>
        <taxon>Cynodonteae</taxon>
        <taxon>Eleusininae</taxon>
        <taxon>Eleusine</taxon>
    </lineage>
</organism>
<evidence type="ECO:0000313" key="8">
    <source>
        <dbReference type="EMBL" id="GJN34225.1"/>
    </source>
</evidence>
<keyword evidence="2" id="KW-0805">Transcription regulation</keyword>
<dbReference type="GO" id="GO:0003677">
    <property type="term" value="F:DNA binding"/>
    <property type="evidence" value="ECO:0007669"/>
    <property type="project" value="UniProtKB-KW"/>
</dbReference>
<evidence type="ECO:0000256" key="5">
    <source>
        <dbReference type="ARBA" id="ARBA00023242"/>
    </source>
</evidence>